<evidence type="ECO:0000256" key="1">
    <source>
        <dbReference type="SAM" id="Phobius"/>
    </source>
</evidence>
<reference evidence="2" key="1">
    <citation type="submission" date="2022-06" db="EMBL/GenBank/DDBJ databases">
        <title>A novel DMS-producing enzyme.</title>
        <authorList>
            <person name="Zhang Y."/>
        </authorList>
    </citation>
    <scope>NUCLEOTIDE SEQUENCE</scope>
    <source>
        <strain evidence="2">RT37</strain>
    </source>
</reference>
<dbReference type="AlphaFoldDB" id="A0AAU7KJZ8"/>
<accession>A0AAU7KJZ8</accession>
<evidence type="ECO:0000313" key="2">
    <source>
        <dbReference type="EMBL" id="XBO71797.1"/>
    </source>
</evidence>
<feature type="transmembrane region" description="Helical" evidence="1">
    <location>
        <begin position="12"/>
        <end position="29"/>
    </location>
</feature>
<feature type="transmembrane region" description="Helical" evidence="1">
    <location>
        <begin position="55"/>
        <end position="74"/>
    </location>
</feature>
<dbReference type="EMBL" id="CP098827">
    <property type="protein sequence ID" value="XBO71797.1"/>
    <property type="molecule type" value="Genomic_DNA"/>
</dbReference>
<dbReference type="RefSeq" id="WP_239452527.1">
    <property type="nucleotide sequence ID" value="NZ_CP098827.1"/>
</dbReference>
<name>A0AAU7KJZ8_9GAMM</name>
<keyword evidence="1" id="KW-0472">Membrane</keyword>
<keyword evidence="1" id="KW-0812">Transmembrane</keyword>
<organism evidence="2">
    <name type="scientific">Halomonas sp. RT37</name>
    <dbReference type="NCBI Taxonomy" id="2950872"/>
    <lineage>
        <taxon>Bacteria</taxon>
        <taxon>Pseudomonadati</taxon>
        <taxon>Pseudomonadota</taxon>
        <taxon>Gammaproteobacteria</taxon>
        <taxon>Oceanospirillales</taxon>
        <taxon>Halomonadaceae</taxon>
        <taxon>Halomonas</taxon>
    </lineage>
</organism>
<gene>
    <name evidence="2" type="ORF">NFG58_03515</name>
</gene>
<proteinExistence type="predicted"/>
<protein>
    <submittedName>
        <fullName evidence="2">Uncharacterized protein</fullName>
    </submittedName>
</protein>
<keyword evidence="1" id="KW-1133">Transmembrane helix</keyword>
<sequence length="79" mass="9175">MSLHAMLTLLEPTLLALGLVSVLVAYLQYYRRTRDLWGMVKFWEKRLTLTVREFGWQRAGILLLLLGVVVRYLLALNVV</sequence>